<evidence type="ECO:0000313" key="2">
    <source>
        <dbReference type="Proteomes" id="UP000245119"/>
    </source>
</evidence>
<protein>
    <recommendedName>
        <fullName evidence="3">Reverse transcriptase/retrotransposon-derived protein RNase H-like domain-containing protein</fullName>
    </recommendedName>
</protein>
<dbReference type="InterPro" id="IPR043502">
    <property type="entry name" value="DNA/RNA_pol_sf"/>
</dbReference>
<dbReference type="OrthoDB" id="10025340at2759"/>
<dbReference type="InterPro" id="IPR043128">
    <property type="entry name" value="Rev_trsase/Diguanyl_cyclase"/>
</dbReference>
<dbReference type="Gene3D" id="3.30.70.270">
    <property type="match status" value="1"/>
</dbReference>
<dbReference type="InterPro" id="IPR051320">
    <property type="entry name" value="Viral_Replic_Matur_Polypro"/>
</dbReference>
<evidence type="ECO:0000313" key="1">
    <source>
        <dbReference type="EMBL" id="PVD20230.1"/>
    </source>
</evidence>
<reference evidence="1 2" key="1">
    <citation type="submission" date="2018-04" db="EMBL/GenBank/DDBJ databases">
        <title>The genome of golden apple snail Pomacea canaliculata provides insight into stress tolerance and invasive adaptation.</title>
        <authorList>
            <person name="Liu C."/>
            <person name="Liu B."/>
            <person name="Ren Y."/>
            <person name="Zhang Y."/>
            <person name="Wang H."/>
            <person name="Li S."/>
            <person name="Jiang F."/>
            <person name="Yin L."/>
            <person name="Zhang G."/>
            <person name="Qian W."/>
            <person name="Fan W."/>
        </authorList>
    </citation>
    <scope>NUCLEOTIDE SEQUENCE [LARGE SCALE GENOMIC DNA]</scope>
    <source>
        <strain evidence="1">SZHN2017</strain>
        <tissue evidence="1">Muscle</tissue>
    </source>
</reference>
<organism evidence="1 2">
    <name type="scientific">Pomacea canaliculata</name>
    <name type="common">Golden apple snail</name>
    <dbReference type="NCBI Taxonomy" id="400727"/>
    <lineage>
        <taxon>Eukaryota</taxon>
        <taxon>Metazoa</taxon>
        <taxon>Spiralia</taxon>
        <taxon>Lophotrochozoa</taxon>
        <taxon>Mollusca</taxon>
        <taxon>Gastropoda</taxon>
        <taxon>Caenogastropoda</taxon>
        <taxon>Architaenioglossa</taxon>
        <taxon>Ampullarioidea</taxon>
        <taxon>Ampullariidae</taxon>
        <taxon>Pomacea</taxon>
    </lineage>
</organism>
<gene>
    <name evidence="1" type="ORF">C0Q70_20726</name>
</gene>
<dbReference type="Proteomes" id="UP000245119">
    <property type="component" value="Linkage Group LG13"/>
</dbReference>
<keyword evidence="2" id="KW-1185">Reference proteome</keyword>
<dbReference type="SUPFAM" id="SSF56672">
    <property type="entry name" value="DNA/RNA polymerases"/>
    <property type="match status" value="1"/>
</dbReference>
<evidence type="ECO:0008006" key="3">
    <source>
        <dbReference type="Google" id="ProtNLM"/>
    </source>
</evidence>
<dbReference type="PANTHER" id="PTHR33064:SF29">
    <property type="entry name" value="PEPTIDASE A2 DOMAIN-CONTAINING PROTEIN-RELATED"/>
    <property type="match status" value="1"/>
</dbReference>
<dbReference type="PANTHER" id="PTHR33064">
    <property type="entry name" value="POL PROTEIN"/>
    <property type="match status" value="1"/>
</dbReference>
<proteinExistence type="predicted"/>
<dbReference type="STRING" id="400727.A0A2T7NGD7"/>
<dbReference type="AlphaFoldDB" id="A0A2T7NGD7"/>
<comment type="caution">
    <text evidence="1">The sequence shown here is derived from an EMBL/GenBank/DDBJ whole genome shotgun (WGS) entry which is preliminary data.</text>
</comment>
<dbReference type="EMBL" id="PZQS01000013">
    <property type="protein sequence ID" value="PVD20230.1"/>
    <property type="molecule type" value="Genomic_DNA"/>
</dbReference>
<accession>A0A2T7NGD7</accession>
<sequence length="232" mass="26210">MLATFTTIRRQRVSKTTTATARCCDSQTPTCLARSVTASTVSSMWRKRFDRKHPLLARQLTQDLETSRKRKREDDDQPSVSKLFKVEHKSTISKADVNSAVLDYLLECNLRLQIKSSLPNSADLDFLGHHIGRGTLAPANAKVEQLLAARLPETKKEVRSFLGLANYYRRYVNNFSAIAAPLSDLLRGKSPDKVGWSDSCQMAFETLKLRLASNNVTKMPDMAKQFFSPDRR</sequence>
<name>A0A2T7NGD7_POMCA</name>
<dbReference type="FunFam" id="3.30.70.270:FF:000020">
    <property type="entry name" value="Transposon Tf2-6 polyprotein-like Protein"/>
    <property type="match status" value="1"/>
</dbReference>